<keyword evidence="5 6" id="KW-0456">Lyase</keyword>
<dbReference type="InterPro" id="IPR017714">
    <property type="entry name" value="MethylthioRu-1-P_deHdtase_MtnB"/>
</dbReference>
<dbReference type="GO" id="GO:0008270">
    <property type="term" value="F:zinc ion binding"/>
    <property type="evidence" value="ECO:0007669"/>
    <property type="project" value="UniProtKB-UniRule"/>
</dbReference>
<dbReference type="GO" id="GO:0019509">
    <property type="term" value="P:L-methionine salvage from methylthioadenosine"/>
    <property type="evidence" value="ECO:0007669"/>
    <property type="project" value="UniProtKB-UniRule"/>
</dbReference>
<evidence type="ECO:0000256" key="4">
    <source>
        <dbReference type="ARBA" id="ARBA00023167"/>
    </source>
</evidence>
<dbReference type="AlphaFoldDB" id="A0A0N0M021"/>
<dbReference type="InterPro" id="IPR001303">
    <property type="entry name" value="Aldolase_II/adducin_N"/>
</dbReference>
<comment type="caution">
    <text evidence="8">The sequence shown here is derived from an EMBL/GenBank/DDBJ whole genome shotgun (WGS) entry which is preliminary data.</text>
</comment>
<dbReference type="UniPathway" id="UPA00904">
    <property type="reaction ID" value="UER00875"/>
</dbReference>
<dbReference type="OrthoDB" id="9805559at2"/>
<dbReference type="STRING" id="187330.AMS58_12005"/>
<dbReference type="Proteomes" id="UP000037848">
    <property type="component" value="Unassembled WGS sequence"/>
</dbReference>
<keyword evidence="3 6" id="KW-0862">Zinc</keyword>
<dbReference type="NCBIfam" id="NF006672">
    <property type="entry name" value="PRK09220.1"/>
    <property type="match status" value="1"/>
</dbReference>
<dbReference type="GO" id="GO:0005996">
    <property type="term" value="P:monosaccharide metabolic process"/>
    <property type="evidence" value="ECO:0007669"/>
    <property type="project" value="UniProtKB-ARBA"/>
</dbReference>
<evidence type="ECO:0000313" key="8">
    <source>
        <dbReference type="EMBL" id="KPH62949.1"/>
    </source>
</evidence>
<dbReference type="NCBIfam" id="TIGR03328">
    <property type="entry name" value="salvage_mtnB"/>
    <property type="match status" value="1"/>
</dbReference>
<keyword evidence="9" id="KW-1185">Reference proteome</keyword>
<evidence type="ECO:0000256" key="2">
    <source>
        <dbReference type="ARBA" id="ARBA00022723"/>
    </source>
</evidence>
<organism evidence="8 9">
    <name type="scientific">Pseudoalteromonas porphyrae</name>
    <dbReference type="NCBI Taxonomy" id="187330"/>
    <lineage>
        <taxon>Bacteria</taxon>
        <taxon>Pseudomonadati</taxon>
        <taxon>Pseudomonadota</taxon>
        <taxon>Gammaproteobacteria</taxon>
        <taxon>Alteromonadales</taxon>
        <taxon>Pseudoalteromonadaceae</taxon>
        <taxon>Pseudoalteromonas</taxon>
    </lineage>
</organism>
<dbReference type="PANTHER" id="PTHR10640">
    <property type="entry name" value="METHYLTHIORIBULOSE-1-PHOSPHATE DEHYDRATASE"/>
    <property type="match status" value="1"/>
</dbReference>
<dbReference type="HAMAP" id="MF_01677">
    <property type="entry name" value="Salvage_MtnB"/>
    <property type="match status" value="1"/>
</dbReference>
<dbReference type="PANTHER" id="PTHR10640:SF7">
    <property type="entry name" value="METHYLTHIORIBULOSE-1-PHOSPHATE DEHYDRATASE"/>
    <property type="match status" value="1"/>
</dbReference>
<keyword evidence="4 6" id="KW-0486">Methionine biosynthesis</keyword>
<sequence length="209" mass="22995">MHNNTAISELIEAGKWISQRGWVPATGGNFSARTTTGFVVTASGFDKGQLGTHTFIQLDHNGDRSAGSAKPSAETELHLCMYKLIPSANFVLHTHSVAATVLSRVVKGHSLDLQGYEMQKSIAGNTSHLDTLSIPIFDNDQDIDRLSLLVSDHHLHTPIEYAVLIRGHGLYVVGRDIREVRRHLEGLEFLFSCELERLKLEGISAEAKV</sequence>
<comment type="catalytic activity">
    <reaction evidence="6">
        <text>5-(methylsulfanyl)-D-ribulose 1-phosphate = 5-methylsulfanyl-2,3-dioxopentyl phosphate + H2O</text>
        <dbReference type="Rhea" id="RHEA:15549"/>
        <dbReference type="ChEBI" id="CHEBI:15377"/>
        <dbReference type="ChEBI" id="CHEBI:58548"/>
        <dbReference type="ChEBI" id="CHEBI:58828"/>
        <dbReference type="EC" id="4.2.1.109"/>
    </reaction>
</comment>
<feature type="domain" description="Class II aldolase/adducin N-terminal" evidence="7">
    <location>
        <begin position="8"/>
        <end position="195"/>
    </location>
</feature>
<dbReference type="SMART" id="SM01007">
    <property type="entry name" value="Aldolase_II"/>
    <property type="match status" value="1"/>
</dbReference>
<dbReference type="RefSeq" id="WP_054205286.1">
    <property type="nucleotide sequence ID" value="NZ_LHPH01000011.1"/>
</dbReference>
<dbReference type="EC" id="4.2.1.109" evidence="6"/>
<proteinExistence type="inferred from homology"/>
<accession>A0A0N0M021</accession>
<reference evidence="8 9" key="1">
    <citation type="submission" date="2015-08" db="EMBL/GenBank/DDBJ databases">
        <title>Draft Genome Sequence of Pseudoalteromonas porphyrae UCD-SED14.</title>
        <authorList>
            <person name="Coil D.A."/>
            <person name="Jospin G."/>
            <person name="Lee R.D."/>
            <person name="Eisen J.A."/>
        </authorList>
    </citation>
    <scope>NUCLEOTIDE SEQUENCE [LARGE SCALE GENOMIC DNA]</scope>
    <source>
        <strain evidence="8 9">UCD-SED14</strain>
    </source>
</reference>
<evidence type="ECO:0000256" key="6">
    <source>
        <dbReference type="HAMAP-Rule" id="MF_01677"/>
    </source>
</evidence>
<feature type="binding site" evidence="6">
    <location>
        <position position="95"/>
    </location>
    <ligand>
        <name>Zn(2+)</name>
        <dbReference type="ChEBI" id="CHEBI:29105"/>
    </ligand>
</feature>
<evidence type="ECO:0000256" key="3">
    <source>
        <dbReference type="ARBA" id="ARBA00022833"/>
    </source>
</evidence>
<dbReference type="PATRIC" id="fig|187330.3.peg.4377"/>
<comment type="similarity">
    <text evidence="6">Belongs to the aldolase class II family. MtnB subfamily.</text>
</comment>
<dbReference type="Gene3D" id="3.40.225.10">
    <property type="entry name" value="Class II aldolase/adducin N-terminal domain"/>
    <property type="match status" value="1"/>
</dbReference>
<dbReference type="InterPro" id="IPR036409">
    <property type="entry name" value="Aldolase_II/adducin_N_sf"/>
</dbReference>
<comment type="function">
    <text evidence="6">Catalyzes the dehydration of methylthioribulose-1-phosphate (MTRu-1-P) into 2,3-diketo-5-methylthiopentyl-1-phosphate (DK-MTP-1-P).</text>
</comment>
<comment type="cofactor">
    <cofactor evidence="6">
        <name>Zn(2+)</name>
        <dbReference type="ChEBI" id="CHEBI:29105"/>
    </cofactor>
    <text evidence="6">Binds 1 zinc ion per subunit.</text>
</comment>
<gene>
    <name evidence="6" type="primary">mtnB</name>
    <name evidence="8" type="ORF">ADS77_11235</name>
</gene>
<dbReference type="Pfam" id="PF00596">
    <property type="entry name" value="Aldolase_II"/>
    <property type="match status" value="1"/>
</dbReference>
<comment type="pathway">
    <text evidence="6">Amino-acid biosynthesis; L-methionine biosynthesis via salvage pathway; L-methionine from S-methyl-5-thio-alpha-D-ribose 1-phosphate: step 2/6.</text>
</comment>
<evidence type="ECO:0000256" key="1">
    <source>
        <dbReference type="ARBA" id="ARBA00022605"/>
    </source>
</evidence>
<dbReference type="GO" id="GO:0005737">
    <property type="term" value="C:cytoplasm"/>
    <property type="evidence" value="ECO:0007669"/>
    <property type="project" value="UniProtKB-UniRule"/>
</dbReference>
<evidence type="ECO:0000313" key="9">
    <source>
        <dbReference type="Proteomes" id="UP000037848"/>
    </source>
</evidence>
<evidence type="ECO:0000259" key="7">
    <source>
        <dbReference type="SMART" id="SM01007"/>
    </source>
</evidence>
<dbReference type="SUPFAM" id="SSF53639">
    <property type="entry name" value="AraD/HMP-PK domain-like"/>
    <property type="match status" value="1"/>
</dbReference>
<name>A0A0N0M021_9GAMM</name>
<keyword evidence="2 6" id="KW-0479">Metal-binding</keyword>
<dbReference type="EMBL" id="LHPH01000011">
    <property type="protein sequence ID" value="KPH62949.1"/>
    <property type="molecule type" value="Genomic_DNA"/>
</dbReference>
<feature type="binding site" evidence="6">
    <location>
        <position position="93"/>
    </location>
    <ligand>
        <name>Zn(2+)</name>
        <dbReference type="ChEBI" id="CHEBI:29105"/>
    </ligand>
</feature>
<dbReference type="GO" id="GO:0046570">
    <property type="term" value="F:methylthioribulose 1-phosphate dehydratase activity"/>
    <property type="evidence" value="ECO:0007669"/>
    <property type="project" value="UniProtKB-UniRule"/>
</dbReference>
<protein>
    <recommendedName>
        <fullName evidence="6">Methylthioribulose-1-phosphate dehydratase</fullName>
        <shortName evidence="6">MTRu-1-P dehydratase</shortName>
        <ecNumber evidence="6">4.2.1.109</ecNumber>
    </recommendedName>
</protein>
<evidence type="ECO:0000256" key="5">
    <source>
        <dbReference type="ARBA" id="ARBA00023239"/>
    </source>
</evidence>
<keyword evidence="1 6" id="KW-0028">Amino-acid biosynthesis</keyword>